<gene>
    <name evidence="1" type="ORF">SMRZ_LOCUS19901</name>
</gene>
<protein>
    <submittedName>
        <fullName evidence="1">Uncharacterized protein</fullName>
    </submittedName>
</protein>
<keyword evidence="2" id="KW-1185">Reference proteome</keyword>
<dbReference type="EMBL" id="UZAI01018112">
    <property type="protein sequence ID" value="VDP33356.1"/>
    <property type="molecule type" value="Genomic_DNA"/>
</dbReference>
<reference evidence="1 2" key="1">
    <citation type="submission" date="2018-11" db="EMBL/GenBank/DDBJ databases">
        <authorList>
            <consortium name="Pathogen Informatics"/>
        </authorList>
    </citation>
    <scope>NUCLEOTIDE SEQUENCE [LARGE SCALE GENOMIC DNA]</scope>
    <source>
        <strain evidence="1 2">Zambia</strain>
    </source>
</reference>
<organism evidence="1 2">
    <name type="scientific">Schistosoma margrebowiei</name>
    <dbReference type="NCBI Taxonomy" id="48269"/>
    <lineage>
        <taxon>Eukaryota</taxon>
        <taxon>Metazoa</taxon>
        <taxon>Spiralia</taxon>
        <taxon>Lophotrochozoa</taxon>
        <taxon>Platyhelminthes</taxon>
        <taxon>Trematoda</taxon>
        <taxon>Digenea</taxon>
        <taxon>Strigeidida</taxon>
        <taxon>Schistosomatoidea</taxon>
        <taxon>Schistosomatidae</taxon>
        <taxon>Schistosoma</taxon>
    </lineage>
</organism>
<sequence length="43" mass="5175">MSTCHINHIWIAHKFESTTLCRFLVGEGIDLEFQTYWSNIYRI</sequence>
<name>A0A183MV30_9TREM</name>
<evidence type="ECO:0000313" key="2">
    <source>
        <dbReference type="Proteomes" id="UP000277204"/>
    </source>
</evidence>
<accession>A0A183MV30</accession>
<evidence type="ECO:0000313" key="1">
    <source>
        <dbReference type="EMBL" id="VDP33356.1"/>
    </source>
</evidence>
<dbReference type="Proteomes" id="UP000277204">
    <property type="component" value="Unassembled WGS sequence"/>
</dbReference>
<proteinExistence type="predicted"/>
<dbReference type="AlphaFoldDB" id="A0A183MV30"/>